<reference evidence="2 3" key="1">
    <citation type="submission" date="2021-03" db="EMBL/GenBank/DDBJ databases">
        <title>Genomic Encyclopedia of Type Strains, Phase IV (KMG-IV): sequencing the most valuable type-strain genomes for metagenomic binning, comparative biology and taxonomic classification.</title>
        <authorList>
            <person name="Goeker M."/>
        </authorList>
    </citation>
    <scope>NUCLEOTIDE SEQUENCE [LARGE SCALE GENOMIC DNA]</scope>
    <source>
        <strain evidence="2 3">DSM 26675</strain>
    </source>
</reference>
<name>A0ABS4RDQ0_9BACI</name>
<evidence type="ECO:0000313" key="2">
    <source>
        <dbReference type="EMBL" id="MBP2241027.1"/>
    </source>
</evidence>
<dbReference type="EMBL" id="JAGIKZ010000006">
    <property type="protein sequence ID" value="MBP2241027.1"/>
    <property type="molecule type" value="Genomic_DNA"/>
</dbReference>
<dbReference type="RefSeq" id="WP_066400781.1">
    <property type="nucleotide sequence ID" value="NZ_JAGIKZ010000006.1"/>
</dbReference>
<evidence type="ECO:0000256" key="1">
    <source>
        <dbReference type="SAM" id="Coils"/>
    </source>
</evidence>
<proteinExistence type="predicted"/>
<comment type="caution">
    <text evidence="2">The sequence shown here is derived from an EMBL/GenBank/DDBJ whole genome shotgun (WGS) entry which is preliminary data.</text>
</comment>
<feature type="coiled-coil region" evidence="1">
    <location>
        <begin position="17"/>
        <end position="44"/>
    </location>
</feature>
<evidence type="ECO:0000313" key="3">
    <source>
        <dbReference type="Proteomes" id="UP001519293"/>
    </source>
</evidence>
<keyword evidence="3" id="KW-1185">Reference proteome</keyword>
<keyword evidence="1" id="KW-0175">Coiled coil</keyword>
<dbReference type="Proteomes" id="UP001519293">
    <property type="component" value="Unassembled WGS sequence"/>
</dbReference>
<sequence length="130" mass="15154">MKNKVDVVVTSEMVAQYHELNGKKKEIEAQLNELKNNFNHYFDRLVGKNIKGEKILGDFKLQRQIRITEKYEDEATVNRLEGLNLQELIIKKPDEEKIKSALNLGLLKEEDLKDCKKISYSQAIYVKSNE</sequence>
<organism evidence="2 3">
    <name type="scientific">Cytobacillus eiseniae</name>
    <dbReference type="NCBI Taxonomy" id="762947"/>
    <lineage>
        <taxon>Bacteria</taxon>
        <taxon>Bacillati</taxon>
        <taxon>Bacillota</taxon>
        <taxon>Bacilli</taxon>
        <taxon>Bacillales</taxon>
        <taxon>Bacillaceae</taxon>
        <taxon>Cytobacillus</taxon>
    </lineage>
</organism>
<gene>
    <name evidence="2" type="ORF">J2Z40_001587</name>
</gene>
<accession>A0ABS4RDQ0</accession>
<protein>
    <submittedName>
        <fullName evidence="2">Uncharacterized protein</fullName>
    </submittedName>
</protein>